<comment type="caution">
    <text evidence="6">The sequence shown here is derived from an EMBL/GenBank/DDBJ whole genome shotgun (WGS) entry which is preliminary data.</text>
</comment>
<keyword evidence="4" id="KW-0560">Oxidoreductase</keyword>
<dbReference type="SUPFAM" id="SSF47203">
    <property type="entry name" value="Acyl-CoA dehydrogenase C-terminal domain-like"/>
    <property type="match status" value="1"/>
</dbReference>
<evidence type="ECO:0000256" key="4">
    <source>
        <dbReference type="ARBA" id="ARBA00023002"/>
    </source>
</evidence>
<dbReference type="Gene3D" id="1.20.140.10">
    <property type="entry name" value="Butyryl-CoA Dehydrogenase, subunit A, domain 3"/>
    <property type="match status" value="1"/>
</dbReference>
<keyword evidence="3" id="KW-0274">FAD</keyword>
<comment type="similarity">
    <text evidence="1">Belongs to the acyl-CoA dehydrogenase family.</text>
</comment>
<evidence type="ECO:0000259" key="5">
    <source>
        <dbReference type="Pfam" id="PF00441"/>
    </source>
</evidence>
<dbReference type="InterPro" id="IPR009075">
    <property type="entry name" value="AcylCo_DH/oxidase_C"/>
</dbReference>
<name>A0A8J6PU03_9HYPH</name>
<evidence type="ECO:0000256" key="3">
    <source>
        <dbReference type="ARBA" id="ARBA00022827"/>
    </source>
</evidence>
<evidence type="ECO:0000313" key="6">
    <source>
        <dbReference type="EMBL" id="MBD0415544.1"/>
    </source>
</evidence>
<dbReference type="SUPFAM" id="SSF56645">
    <property type="entry name" value="Acyl-CoA dehydrogenase NM domain-like"/>
    <property type="match status" value="1"/>
</dbReference>
<dbReference type="PANTHER" id="PTHR43884">
    <property type="entry name" value="ACYL-COA DEHYDROGENASE"/>
    <property type="match status" value="1"/>
</dbReference>
<evidence type="ECO:0000256" key="1">
    <source>
        <dbReference type="ARBA" id="ARBA00009347"/>
    </source>
</evidence>
<dbReference type="EMBL" id="JACVVX010000003">
    <property type="protein sequence ID" value="MBD0415544.1"/>
    <property type="molecule type" value="Genomic_DNA"/>
</dbReference>
<keyword evidence="7" id="KW-1185">Reference proteome</keyword>
<gene>
    <name evidence="6" type="ORF">ICI42_12815</name>
</gene>
<keyword evidence="2" id="KW-0285">Flavoprotein</keyword>
<dbReference type="Pfam" id="PF00441">
    <property type="entry name" value="Acyl-CoA_dh_1"/>
    <property type="match status" value="1"/>
</dbReference>
<organism evidence="6 7">
    <name type="scientific">Oryzicola mucosus</name>
    <dbReference type="NCBI Taxonomy" id="2767425"/>
    <lineage>
        <taxon>Bacteria</taxon>
        <taxon>Pseudomonadati</taxon>
        <taxon>Pseudomonadota</taxon>
        <taxon>Alphaproteobacteria</taxon>
        <taxon>Hyphomicrobiales</taxon>
        <taxon>Phyllobacteriaceae</taxon>
        <taxon>Oryzicola</taxon>
    </lineage>
</organism>
<dbReference type="AlphaFoldDB" id="A0A8J6PU03"/>
<protein>
    <submittedName>
        <fullName evidence="6">Acyl-CoA/acyl-ACP dehydrogenase</fullName>
    </submittedName>
</protein>
<dbReference type="GO" id="GO:0003995">
    <property type="term" value="F:acyl-CoA dehydrogenase activity"/>
    <property type="evidence" value="ECO:0007669"/>
    <property type="project" value="TreeGrafter"/>
</dbReference>
<proteinExistence type="inferred from homology"/>
<reference evidence="6" key="1">
    <citation type="submission" date="2020-09" db="EMBL/GenBank/DDBJ databases">
        <title>Genome seq and assembly of Tianweitania sp.</title>
        <authorList>
            <person name="Chhetri G."/>
        </authorList>
    </citation>
    <scope>NUCLEOTIDE SEQUENCE</scope>
    <source>
        <strain evidence="6">Rool2</strain>
    </source>
</reference>
<sequence length="337" mass="35227">MAFDPDTLSPNDFAAAAAAAIAASAHGDLSHAARRLADDGLLGILAIEEIGGLGLPESFAMPVLSAAGAARSTFPLLETIFAARLLQGRLPDAATALVAGEALVSVAWSGEGSVGSDDDGVRLDGVVGRASHADKAAFILLATDDGGAAVVSTGSAGVDIRPASGIDPDRPAFELHLADVRVSTENIVSAEEWQAFRLACLQGWAALILGASEACLAMAEEHANTRRQFGKALSANQALRHILARQKLVLENMRAALASCFEAPSSSLQMRSRAAFLAAVEGGVFIIEKSIQIHGGMGFTWDMPLHRYLRWVRDIQAQADADHVLLDLADDFIAQVA</sequence>
<dbReference type="InterPro" id="IPR009100">
    <property type="entry name" value="AcylCoA_DH/oxidase_NM_dom_sf"/>
</dbReference>
<dbReference type="PANTHER" id="PTHR43884:SF20">
    <property type="entry name" value="ACYL-COA DEHYDROGENASE FADE28"/>
    <property type="match status" value="1"/>
</dbReference>
<dbReference type="RefSeq" id="WP_188164951.1">
    <property type="nucleotide sequence ID" value="NZ_JACVVX010000003.1"/>
</dbReference>
<dbReference type="InterPro" id="IPR036250">
    <property type="entry name" value="AcylCo_DH-like_C"/>
</dbReference>
<evidence type="ECO:0000256" key="2">
    <source>
        <dbReference type="ARBA" id="ARBA00022630"/>
    </source>
</evidence>
<accession>A0A8J6PU03</accession>
<dbReference type="Proteomes" id="UP000643405">
    <property type="component" value="Unassembled WGS sequence"/>
</dbReference>
<feature type="domain" description="Acyl-CoA dehydrogenase/oxidase C-terminal" evidence="5">
    <location>
        <begin position="205"/>
        <end position="313"/>
    </location>
</feature>
<evidence type="ECO:0000313" key="7">
    <source>
        <dbReference type="Proteomes" id="UP000643405"/>
    </source>
</evidence>